<dbReference type="Pfam" id="PF00488">
    <property type="entry name" value="MutS_V"/>
    <property type="match status" value="1"/>
</dbReference>
<keyword evidence="2" id="KW-0547">Nucleotide-binding</keyword>
<evidence type="ECO:0000256" key="2">
    <source>
        <dbReference type="ARBA" id="ARBA00022741"/>
    </source>
</evidence>
<dbReference type="RefSeq" id="WP_101308563.1">
    <property type="nucleotide sequence ID" value="NZ_MVDE01000004.1"/>
</dbReference>
<evidence type="ECO:0000256" key="1">
    <source>
        <dbReference type="ARBA" id="ARBA00006271"/>
    </source>
</evidence>
<dbReference type="PANTHER" id="PTHR11361">
    <property type="entry name" value="DNA MISMATCH REPAIR PROTEIN MUTS FAMILY MEMBER"/>
    <property type="match status" value="1"/>
</dbReference>
<dbReference type="SMART" id="SM00534">
    <property type="entry name" value="MUTSac"/>
    <property type="match status" value="1"/>
</dbReference>
<evidence type="ECO:0000259" key="6">
    <source>
        <dbReference type="SMART" id="SM00534"/>
    </source>
</evidence>
<keyword evidence="3" id="KW-0067">ATP-binding</keyword>
<dbReference type="Gene3D" id="3.40.50.300">
    <property type="entry name" value="P-loop containing nucleotide triphosphate hydrolases"/>
    <property type="match status" value="1"/>
</dbReference>
<evidence type="ECO:0000256" key="5">
    <source>
        <dbReference type="ARBA" id="ARBA00023204"/>
    </source>
</evidence>
<name>A0A2N3IDH5_9BACT</name>
<dbReference type="Proteomes" id="UP000233618">
    <property type="component" value="Unassembled WGS sequence"/>
</dbReference>
<comment type="similarity">
    <text evidence="1">Belongs to the DNA mismatch repair MutS family.</text>
</comment>
<keyword evidence="8" id="KW-1185">Reference proteome</keyword>
<evidence type="ECO:0000256" key="4">
    <source>
        <dbReference type="ARBA" id="ARBA00023125"/>
    </source>
</evidence>
<proteinExistence type="inferred from homology"/>
<dbReference type="InterPro" id="IPR036187">
    <property type="entry name" value="DNA_mismatch_repair_MutS_sf"/>
</dbReference>
<evidence type="ECO:0000313" key="8">
    <source>
        <dbReference type="Proteomes" id="UP000233618"/>
    </source>
</evidence>
<dbReference type="AlphaFoldDB" id="A0A2N3IDH5"/>
<dbReference type="InterPro" id="IPR000432">
    <property type="entry name" value="DNA_mismatch_repair_MutS_C"/>
</dbReference>
<sequence length="444" mass="51079">MTKFGTDKQTLIDLNIFSQTKGDLSVFDFYNSTKTKGGRDELEKMMRTPLNDLEELNARISAIKYICNNPVVCELDNEYLDFIEHYLNQNTLILKDNFLNSVESSISYQINPSNEYYIILRGLEFLRSHLNILSDYLKAIDKSDMPEFFNQLLLEFEGITKSVEFELFINPPKGKFTFRQINQFDFLIRSQKKEEIKRILQLSYQLDAYLSIANTSKIKELGFPILKKAPKPYLKIDGFFHPFLTSPIRNDIELADHKNLCFVSGANMAGKSTSLKAVGLCVYLAHVGFPVPAREMEVSLFNGLYSTINISDDINEGYSHYYSEVRRVKDIALQIKEKKKVLVIFDELFRGTNVTDAFDATLMVSKGFTEIKDCLFFISTHIVEVAQELEKLDSVDFKCFESHLVEGKPIYNYKLINGISTERLGVTILKNEKIMEIIDQIVND</sequence>
<dbReference type="Gene3D" id="1.10.1420.10">
    <property type="match status" value="1"/>
</dbReference>
<dbReference type="GO" id="GO:0006298">
    <property type="term" value="P:mismatch repair"/>
    <property type="evidence" value="ECO:0007669"/>
    <property type="project" value="InterPro"/>
</dbReference>
<dbReference type="GO" id="GO:0140664">
    <property type="term" value="F:ATP-dependent DNA damage sensor activity"/>
    <property type="evidence" value="ECO:0007669"/>
    <property type="project" value="InterPro"/>
</dbReference>
<protein>
    <recommendedName>
        <fullName evidence="6">DNA mismatch repair proteins mutS family domain-containing protein</fullName>
    </recommendedName>
</protein>
<dbReference type="PANTHER" id="PTHR11361:SF34">
    <property type="entry name" value="DNA MISMATCH REPAIR PROTEIN MSH1, MITOCHONDRIAL"/>
    <property type="match status" value="1"/>
</dbReference>
<keyword evidence="4" id="KW-0238">DNA-binding</keyword>
<keyword evidence="5" id="KW-0227">DNA damage</keyword>
<dbReference type="EMBL" id="MVDE01000004">
    <property type="protein sequence ID" value="PKQ68404.1"/>
    <property type="molecule type" value="Genomic_DNA"/>
</dbReference>
<evidence type="ECO:0000256" key="3">
    <source>
        <dbReference type="ARBA" id="ARBA00022840"/>
    </source>
</evidence>
<keyword evidence="5" id="KW-0234">DNA repair</keyword>
<dbReference type="GO" id="GO:0005524">
    <property type="term" value="F:ATP binding"/>
    <property type="evidence" value="ECO:0007669"/>
    <property type="project" value="UniProtKB-KW"/>
</dbReference>
<dbReference type="Pfam" id="PF05192">
    <property type="entry name" value="MutS_III"/>
    <property type="match status" value="1"/>
</dbReference>
<evidence type="ECO:0000313" key="7">
    <source>
        <dbReference type="EMBL" id="PKQ68404.1"/>
    </source>
</evidence>
<dbReference type="InterPro" id="IPR007696">
    <property type="entry name" value="DNA_mismatch_repair_MutS_core"/>
</dbReference>
<feature type="domain" description="DNA mismatch repair proteins mutS family" evidence="6">
    <location>
        <begin position="258"/>
        <end position="443"/>
    </location>
</feature>
<dbReference type="InterPro" id="IPR045076">
    <property type="entry name" value="MutS"/>
</dbReference>
<dbReference type="InterPro" id="IPR027417">
    <property type="entry name" value="P-loop_NTPase"/>
</dbReference>
<dbReference type="SUPFAM" id="SSF52540">
    <property type="entry name" value="P-loop containing nucleoside triphosphate hydrolases"/>
    <property type="match status" value="1"/>
</dbReference>
<dbReference type="SUPFAM" id="SSF48334">
    <property type="entry name" value="DNA repair protein MutS, domain III"/>
    <property type="match status" value="1"/>
</dbReference>
<gene>
    <name evidence="7" type="ORF">BZG01_04100</name>
</gene>
<reference evidence="7 8" key="1">
    <citation type="journal article" date="2017" name="Front. Microbiol.">
        <title>Labilibaculum manganireducens gen. nov., sp. nov. and Labilibaculum filiforme sp. nov., Novel Bacteroidetes Isolated from Subsurface Sediments of the Baltic Sea.</title>
        <authorList>
            <person name="Vandieken V."/>
            <person name="Marshall I.P."/>
            <person name="Niemann H."/>
            <person name="Engelen B."/>
            <person name="Cypionka H."/>
        </authorList>
    </citation>
    <scope>NUCLEOTIDE SEQUENCE [LARGE SCALE GENOMIC DNA]</scope>
    <source>
        <strain evidence="7 8">59.10-2M</strain>
    </source>
</reference>
<dbReference type="GO" id="GO:0030983">
    <property type="term" value="F:mismatched DNA binding"/>
    <property type="evidence" value="ECO:0007669"/>
    <property type="project" value="InterPro"/>
</dbReference>
<organism evidence="7 8">
    <name type="scientific">Labilibaculum manganireducens</name>
    <dbReference type="NCBI Taxonomy" id="1940525"/>
    <lineage>
        <taxon>Bacteria</taxon>
        <taxon>Pseudomonadati</taxon>
        <taxon>Bacteroidota</taxon>
        <taxon>Bacteroidia</taxon>
        <taxon>Marinilabiliales</taxon>
        <taxon>Marinifilaceae</taxon>
        <taxon>Labilibaculum</taxon>
    </lineage>
</organism>
<accession>A0A2N3IDH5</accession>
<comment type="caution">
    <text evidence="7">The sequence shown here is derived from an EMBL/GenBank/DDBJ whole genome shotgun (WGS) entry which is preliminary data.</text>
</comment>